<keyword evidence="2" id="KW-1185">Reference proteome</keyword>
<evidence type="ECO:0000313" key="1">
    <source>
        <dbReference type="EMBL" id="KAH8007950.1"/>
    </source>
</evidence>
<dbReference type="EMBL" id="CM037619">
    <property type="protein sequence ID" value="KAH8007950.1"/>
    <property type="molecule type" value="Genomic_DNA"/>
</dbReference>
<protein>
    <submittedName>
        <fullName evidence="1">Uncharacterized protein</fullName>
    </submittedName>
</protein>
<comment type="caution">
    <text evidence="1">The sequence shown here is derived from an EMBL/GenBank/DDBJ whole genome shotgun (WGS) entry which is preliminary data.</text>
</comment>
<name>A0ACB8FSN9_9SAUR</name>
<proteinExistence type="predicted"/>
<gene>
    <name evidence="1" type="ORF">K3G42_026691</name>
</gene>
<sequence>MLEEMTHAGQTSRYLLLFSYQNVATVSEDDIHMRSVAIPDVAQQIEIDVSAMAHVGRQLAMIGDECNRSYSRKLEDSLFCLGKGLVTSVFQSCIWSNFKGAAMKTFGSFFNNGWRKIIDSGRWILWVPLKYVYRRWVPATVFALLMWCLVIYDLQD</sequence>
<organism evidence="1 2">
    <name type="scientific">Sphaerodactylus townsendi</name>
    <dbReference type="NCBI Taxonomy" id="933632"/>
    <lineage>
        <taxon>Eukaryota</taxon>
        <taxon>Metazoa</taxon>
        <taxon>Chordata</taxon>
        <taxon>Craniata</taxon>
        <taxon>Vertebrata</taxon>
        <taxon>Euteleostomi</taxon>
        <taxon>Lepidosauria</taxon>
        <taxon>Squamata</taxon>
        <taxon>Bifurcata</taxon>
        <taxon>Gekkota</taxon>
        <taxon>Sphaerodactylidae</taxon>
        <taxon>Sphaerodactylus</taxon>
    </lineage>
</organism>
<accession>A0ACB8FSN9</accession>
<reference evidence="1" key="1">
    <citation type="submission" date="2021-08" db="EMBL/GenBank/DDBJ databases">
        <title>The first chromosome-level gecko genome reveals the dynamic sex chromosomes of Neotropical dwarf geckos (Sphaerodactylidae: Sphaerodactylus).</title>
        <authorList>
            <person name="Pinto B.J."/>
            <person name="Keating S.E."/>
            <person name="Gamble T."/>
        </authorList>
    </citation>
    <scope>NUCLEOTIDE SEQUENCE</scope>
    <source>
        <strain evidence="1">TG3544</strain>
    </source>
</reference>
<dbReference type="Proteomes" id="UP000827872">
    <property type="component" value="Linkage Group LG06"/>
</dbReference>
<evidence type="ECO:0000313" key="2">
    <source>
        <dbReference type="Proteomes" id="UP000827872"/>
    </source>
</evidence>